<keyword evidence="2" id="KW-0472">Membrane</keyword>
<keyword evidence="5" id="KW-1185">Reference proteome</keyword>
<feature type="transmembrane region" description="Helical" evidence="2">
    <location>
        <begin position="83"/>
        <end position="101"/>
    </location>
</feature>
<evidence type="ECO:0000256" key="1">
    <source>
        <dbReference type="SAM" id="MobiDB-lite"/>
    </source>
</evidence>
<dbReference type="InterPro" id="IPR027383">
    <property type="entry name" value="Znf_put"/>
</dbReference>
<name>C6WL67_ACTMD</name>
<evidence type="ECO:0000259" key="3">
    <source>
        <dbReference type="Pfam" id="PF13490"/>
    </source>
</evidence>
<keyword evidence="2" id="KW-1133">Transmembrane helix</keyword>
<dbReference type="eggNOG" id="COG5660">
    <property type="taxonomic scope" value="Bacteria"/>
</dbReference>
<dbReference type="EMBL" id="CP001630">
    <property type="protein sequence ID" value="ACU36420.1"/>
    <property type="molecule type" value="Genomic_DNA"/>
</dbReference>
<feature type="compositionally biased region" description="Basic and acidic residues" evidence="1">
    <location>
        <begin position="206"/>
        <end position="219"/>
    </location>
</feature>
<keyword evidence="2" id="KW-0812">Transmembrane</keyword>
<protein>
    <submittedName>
        <fullName evidence="4">Putative integral membrane protein</fullName>
    </submittedName>
</protein>
<dbReference type="Proteomes" id="UP000002213">
    <property type="component" value="Chromosome"/>
</dbReference>
<reference evidence="4 5" key="1">
    <citation type="journal article" date="2009" name="Stand. Genomic Sci.">
        <title>Complete genome sequence of Actinosynnema mirum type strain (101).</title>
        <authorList>
            <person name="Land M."/>
            <person name="Lapidus A."/>
            <person name="Mayilraj S."/>
            <person name="Chen F."/>
            <person name="Copeland A."/>
            <person name="Del Rio T.G."/>
            <person name="Nolan M."/>
            <person name="Lucas S."/>
            <person name="Tice H."/>
            <person name="Cheng J.F."/>
            <person name="Chertkov O."/>
            <person name="Bruce D."/>
            <person name="Goodwin L."/>
            <person name="Pitluck S."/>
            <person name="Rohde M."/>
            <person name="Goker M."/>
            <person name="Pati A."/>
            <person name="Ivanova N."/>
            <person name="Mavromatis K."/>
            <person name="Chen A."/>
            <person name="Palaniappan K."/>
            <person name="Hauser L."/>
            <person name="Chang Y.J."/>
            <person name="Jeffries C.C."/>
            <person name="Brettin T."/>
            <person name="Detter J.C."/>
            <person name="Han C."/>
            <person name="Chain P."/>
            <person name="Tindall B.J."/>
            <person name="Bristow J."/>
            <person name="Eisen J.A."/>
            <person name="Markowitz V."/>
            <person name="Hugenholtz P."/>
            <person name="Kyrpides N.C."/>
            <person name="Klenk H.P."/>
        </authorList>
    </citation>
    <scope>NUCLEOTIDE SEQUENCE [LARGE SCALE GENOMIC DNA]</scope>
    <source>
        <strain evidence="5">ATCC 29888 / DSM 43827 / JCM 3225 / NBRC 14064 / NCIMB 13271 / NRRL B-12336 / IMRU 3971 / 101</strain>
    </source>
</reference>
<feature type="domain" description="Putative zinc-finger" evidence="3">
    <location>
        <begin position="5"/>
        <end position="39"/>
    </location>
</feature>
<dbReference type="Pfam" id="PF13490">
    <property type="entry name" value="zf-HC2"/>
    <property type="match status" value="1"/>
</dbReference>
<gene>
    <name evidence="4" type="ordered locus">Amir_2480</name>
</gene>
<evidence type="ECO:0000313" key="4">
    <source>
        <dbReference type="EMBL" id="ACU36420.1"/>
    </source>
</evidence>
<dbReference type="AlphaFoldDB" id="C6WL67"/>
<feature type="transmembrane region" description="Helical" evidence="2">
    <location>
        <begin position="140"/>
        <end position="158"/>
    </location>
</feature>
<organism evidence="4 5">
    <name type="scientific">Actinosynnema mirum (strain ATCC 29888 / DSM 43827 / JCM 3225 / NBRC 14064 / NCIMB 13271 / NRRL B-12336 / IMRU 3971 / 101)</name>
    <dbReference type="NCBI Taxonomy" id="446462"/>
    <lineage>
        <taxon>Bacteria</taxon>
        <taxon>Bacillati</taxon>
        <taxon>Actinomycetota</taxon>
        <taxon>Actinomycetes</taxon>
        <taxon>Pseudonocardiales</taxon>
        <taxon>Pseudonocardiaceae</taxon>
        <taxon>Actinosynnema</taxon>
    </lineage>
</organism>
<feature type="region of interest" description="Disordered" evidence="1">
    <location>
        <begin position="192"/>
        <end position="238"/>
    </location>
</feature>
<sequence>MGVVCETCREALSARMDGEVEHVAPAEVDAHLAGCAECARWQARAQALTRALRVRPAEASPDLVGAVLADAPPRRVAVWQRTGLAGVALVQLWLGLAQLLGGGADGHAGSGHLFTESAAWNLALGVGLLVAALREARVGALLPALGGFVAVLAAFSAYDLATGVATLERVATHLPAVAGLVLLHLVDRAHRDQAPPGGRAGADDDERGRSDDEPGERGDGPSGGRGPRPLRPTARHVA</sequence>
<dbReference type="HOGENOM" id="CLU_081592_0_0_11"/>
<evidence type="ECO:0000313" key="5">
    <source>
        <dbReference type="Proteomes" id="UP000002213"/>
    </source>
</evidence>
<accession>C6WL67</accession>
<dbReference type="KEGG" id="ami:Amir_2480"/>
<evidence type="ECO:0000256" key="2">
    <source>
        <dbReference type="SAM" id="Phobius"/>
    </source>
</evidence>
<feature type="transmembrane region" description="Helical" evidence="2">
    <location>
        <begin position="113"/>
        <end position="133"/>
    </location>
</feature>
<dbReference type="STRING" id="446462.Amir_2480"/>
<proteinExistence type="predicted"/>